<dbReference type="InterPro" id="IPR024925">
    <property type="entry name" value="Malonyl_CoA-ACP_transAc"/>
</dbReference>
<dbReference type="SUPFAM" id="SSF55048">
    <property type="entry name" value="Probable ACP-binding domain of malonyl-CoA ACP transacylase"/>
    <property type="match status" value="1"/>
</dbReference>
<evidence type="ECO:0000313" key="9">
    <source>
        <dbReference type="EMBL" id="SHL33832.1"/>
    </source>
</evidence>
<keyword evidence="4 6" id="KW-0012">Acyltransferase</keyword>
<evidence type="ECO:0000256" key="4">
    <source>
        <dbReference type="ARBA" id="ARBA00023315"/>
    </source>
</evidence>
<keyword evidence="3 6" id="KW-0808">Transferase</keyword>
<comment type="similarity">
    <text evidence="6">Belongs to the fabD family.</text>
</comment>
<sequence>MNNTVFMFPGQGSQFVGMGQDFHDEFVFVRELFDMVEELCKRHIRRLCFNGPMEDLTETVNLQPAITAVNLACMEAIAREGVKPSLTAGHSLGEYSALKCAGAISAEDCFKLVFKRGELMHREACANKGTMAAVMGLDIKAVSAIVEQAQSAGIVSVANHNTQNQIVITGSPDGVKQACVLAKEQKARAIPLKVSGAWHSALMRGAKEEFAAYLDEFAFNKPECPVVMNVTGELCYGAAELKDIMSVQLTSPVKWCDSLLGMQASGTEVFVEIGPKNVLTGMVKKVLDDKERPCVVHNVQDLKSLEAFLKAVA</sequence>
<dbReference type="AlphaFoldDB" id="A0A1M6ZTN2"/>
<evidence type="ECO:0000256" key="2">
    <source>
        <dbReference type="ARBA" id="ARBA00018953"/>
    </source>
</evidence>
<dbReference type="InterPro" id="IPR004410">
    <property type="entry name" value="Malonyl_CoA-ACP_transAc_FabD"/>
</dbReference>
<accession>A0A1M6ZTN2</accession>
<comment type="catalytic activity">
    <reaction evidence="5 6">
        <text>holo-[ACP] + malonyl-CoA = malonyl-[ACP] + CoA</text>
        <dbReference type="Rhea" id="RHEA:41792"/>
        <dbReference type="Rhea" id="RHEA-COMP:9623"/>
        <dbReference type="Rhea" id="RHEA-COMP:9685"/>
        <dbReference type="ChEBI" id="CHEBI:57287"/>
        <dbReference type="ChEBI" id="CHEBI:57384"/>
        <dbReference type="ChEBI" id="CHEBI:64479"/>
        <dbReference type="ChEBI" id="CHEBI:78449"/>
        <dbReference type="EC" id="2.3.1.39"/>
    </reaction>
</comment>
<dbReference type="EMBL" id="FQZU01000061">
    <property type="protein sequence ID" value="SHL33832.1"/>
    <property type="molecule type" value="Genomic_DNA"/>
</dbReference>
<organism evidence="9 10">
    <name type="scientific">Desulfatibacillum alkenivorans DSM 16219</name>
    <dbReference type="NCBI Taxonomy" id="1121393"/>
    <lineage>
        <taxon>Bacteria</taxon>
        <taxon>Pseudomonadati</taxon>
        <taxon>Thermodesulfobacteriota</taxon>
        <taxon>Desulfobacteria</taxon>
        <taxon>Desulfobacterales</taxon>
        <taxon>Desulfatibacillaceae</taxon>
        <taxon>Desulfatibacillum</taxon>
    </lineage>
</organism>
<dbReference type="RefSeq" id="WP_083611296.1">
    <property type="nucleotide sequence ID" value="NZ_FQZU01000061.1"/>
</dbReference>
<dbReference type="STRING" id="1121393.SAMN02745216_05036"/>
<dbReference type="GO" id="GO:0004314">
    <property type="term" value="F:[acyl-carrier-protein] S-malonyltransferase activity"/>
    <property type="evidence" value="ECO:0007669"/>
    <property type="project" value="UniProtKB-EC"/>
</dbReference>
<name>A0A1M6ZTN2_9BACT</name>
<proteinExistence type="inferred from homology"/>
<dbReference type="OrthoDB" id="9808564at2"/>
<dbReference type="Pfam" id="PF00698">
    <property type="entry name" value="Acyl_transf_1"/>
    <property type="match status" value="1"/>
</dbReference>
<dbReference type="PANTHER" id="PTHR42681:SF1">
    <property type="entry name" value="MALONYL-COA-ACYL CARRIER PROTEIN TRANSACYLASE, MITOCHONDRIAL"/>
    <property type="match status" value="1"/>
</dbReference>
<dbReference type="SMART" id="SM00827">
    <property type="entry name" value="PKS_AT"/>
    <property type="match status" value="1"/>
</dbReference>
<dbReference type="InterPro" id="IPR014043">
    <property type="entry name" value="Acyl_transferase_dom"/>
</dbReference>
<dbReference type="SUPFAM" id="SSF52151">
    <property type="entry name" value="FabD/lysophospholipase-like"/>
    <property type="match status" value="1"/>
</dbReference>
<protein>
    <recommendedName>
        <fullName evidence="2 6">Malonyl CoA-acyl carrier protein transacylase</fullName>
        <ecNumber evidence="1 6">2.3.1.39</ecNumber>
    </recommendedName>
</protein>
<keyword evidence="10" id="KW-1185">Reference proteome</keyword>
<feature type="domain" description="Malonyl-CoA:ACP transacylase (MAT)" evidence="8">
    <location>
        <begin position="7"/>
        <end position="301"/>
    </location>
</feature>
<evidence type="ECO:0000313" key="10">
    <source>
        <dbReference type="Proteomes" id="UP000183994"/>
    </source>
</evidence>
<evidence type="ECO:0000256" key="3">
    <source>
        <dbReference type="ARBA" id="ARBA00022679"/>
    </source>
</evidence>
<reference evidence="10" key="1">
    <citation type="submission" date="2016-11" db="EMBL/GenBank/DDBJ databases">
        <authorList>
            <person name="Varghese N."/>
            <person name="Submissions S."/>
        </authorList>
    </citation>
    <scope>NUCLEOTIDE SEQUENCE [LARGE SCALE GENOMIC DNA]</scope>
    <source>
        <strain evidence="10">DSM 16219</strain>
    </source>
</reference>
<evidence type="ECO:0000259" key="8">
    <source>
        <dbReference type="SMART" id="SM00827"/>
    </source>
</evidence>
<feature type="active site" evidence="7">
    <location>
        <position position="91"/>
    </location>
</feature>
<dbReference type="Gene3D" id="3.40.366.10">
    <property type="entry name" value="Malonyl-Coenzyme A Acyl Carrier Protein, domain 2"/>
    <property type="match status" value="1"/>
</dbReference>
<dbReference type="EC" id="2.3.1.39" evidence="1 6"/>
<dbReference type="GO" id="GO:0005829">
    <property type="term" value="C:cytosol"/>
    <property type="evidence" value="ECO:0007669"/>
    <property type="project" value="TreeGrafter"/>
</dbReference>
<feature type="active site" evidence="7">
    <location>
        <position position="199"/>
    </location>
</feature>
<evidence type="ECO:0000256" key="7">
    <source>
        <dbReference type="PIRSR" id="PIRSR000446-1"/>
    </source>
</evidence>
<dbReference type="InterPro" id="IPR050858">
    <property type="entry name" value="Mal-CoA-ACP_Trans/PKS_FabD"/>
</dbReference>
<dbReference type="InterPro" id="IPR016036">
    <property type="entry name" value="Malonyl_transacylase_ACP-bd"/>
</dbReference>
<evidence type="ECO:0000256" key="5">
    <source>
        <dbReference type="ARBA" id="ARBA00048462"/>
    </source>
</evidence>
<evidence type="ECO:0000256" key="1">
    <source>
        <dbReference type="ARBA" id="ARBA00013258"/>
    </source>
</evidence>
<dbReference type="GO" id="GO:0006633">
    <property type="term" value="P:fatty acid biosynthetic process"/>
    <property type="evidence" value="ECO:0007669"/>
    <property type="project" value="TreeGrafter"/>
</dbReference>
<gene>
    <name evidence="9" type="ORF">SAMN02745216_05036</name>
</gene>
<dbReference type="PANTHER" id="PTHR42681">
    <property type="entry name" value="MALONYL-COA-ACYL CARRIER PROTEIN TRANSACYLASE, MITOCHONDRIAL"/>
    <property type="match status" value="1"/>
</dbReference>
<dbReference type="PIRSF" id="PIRSF000446">
    <property type="entry name" value="Mct"/>
    <property type="match status" value="1"/>
</dbReference>
<dbReference type="Gene3D" id="3.30.70.250">
    <property type="entry name" value="Malonyl-CoA ACP transacylase, ACP-binding"/>
    <property type="match status" value="1"/>
</dbReference>
<dbReference type="NCBIfam" id="TIGR00128">
    <property type="entry name" value="fabD"/>
    <property type="match status" value="1"/>
</dbReference>
<evidence type="ECO:0000256" key="6">
    <source>
        <dbReference type="PIRNR" id="PIRNR000446"/>
    </source>
</evidence>
<dbReference type="InterPro" id="IPR016035">
    <property type="entry name" value="Acyl_Trfase/lysoPLipase"/>
</dbReference>
<dbReference type="Proteomes" id="UP000183994">
    <property type="component" value="Unassembled WGS sequence"/>
</dbReference>
<dbReference type="InterPro" id="IPR001227">
    <property type="entry name" value="Ac_transferase_dom_sf"/>
</dbReference>